<dbReference type="Proteomes" id="UP000642070">
    <property type="component" value="Unassembled WGS sequence"/>
</dbReference>
<organism evidence="2 3">
    <name type="scientific">Dactylosporangium sucinum</name>
    <dbReference type="NCBI Taxonomy" id="1424081"/>
    <lineage>
        <taxon>Bacteria</taxon>
        <taxon>Bacillati</taxon>
        <taxon>Actinomycetota</taxon>
        <taxon>Actinomycetes</taxon>
        <taxon>Micromonosporales</taxon>
        <taxon>Micromonosporaceae</taxon>
        <taxon>Dactylosporangium</taxon>
    </lineage>
</organism>
<dbReference type="RefSeq" id="WP_190250034.1">
    <property type="nucleotide sequence ID" value="NZ_BMPI01000010.1"/>
</dbReference>
<feature type="region of interest" description="Disordered" evidence="1">
    <location>
        <begin position="73"/>
        <end position="108"/>
    </location>
</feature>
<evidence type="ECO:0000256" key="1">
    <source>
        <dbReference type="SAM" id="MobiDB-lite"/>
    </source>
</evidence>
<sequence length="108" mass="11579">MKGIRGTAMTVHRLPRRPAPQTHPLLCPICFSVKGEPCWAVRDPGDGGTLRRVRVLAKVHPQRLIALDQRAAAMPGLPGAPSNPSSTPKTAARRGMGAAKGKQRRSQT</sequence>
<reference evidence="2" key="2">
    <citation type="submission" date="2020-09" db="EMBL/GenBank/DDBJ databases">
        <authorList>
            <person name="Sun Q."/>
            <person name="Ohkuma M."/>
        </authorList>
    </citation>
    <scope>NUCLEOTIDE SEQUENCE</scope>
    <source>
        <strain evidence="2">JCM 19831</strain>
    </source>
</reference>
<evidence type="ECO:0000313" key="3">
    <source>
        <dbReference type="Proteomes" id="UP000642070"/>
    </source>
</evidence>
<gene>
    <name evidence="2" type="ORF">GCM10007977_026060</name>
</gene>
<comment type="caution">
    <text evidence="2">The sequence shown here is derived from an EMBL/GenBank/DDBJ whole genome shotgun (WGS) entry which is preliminary data.</text>
</comment>
<dbReference type="AlphaFoldDB" id="A0A917TI91"/>
<evidence type="ECO:0000313" key="2">
    <source>
        <dbReference type="EMBL" id="GGM23675.1"/>
    </source>
</evidence>
<reference evidence="2" key="1">
    <citation type="journal article" date="2014" name="Int. J. Syst. Evol. Microbiol.">
        <title>Complete genome sequence of Corynebacterium casei LMG S-19264T (=DSM 44701T), isolated from a smear-ripened cheese.</title>
        <authorList>
            <consortium name="US DOE Joint Genome Institute (JGI-PGF)"/>
            <person name="Walter F."/>
            <person name="Albersmeier A."/>
            <person name="Kalinowski J."/>
            <person name="Ruckert C."/>
        </authorList>
    </citation>
    <scope>NUCLEOTIDE SEQUENCE</scope>
    <source>
        <strain evidence="2">JCM 19831</strain>
    </source>
</reference>
<feature type="compositionally biased region" description="Low complexity" evidence="1">
    <location>
        <begin position="89"/>
        <end position="100"/>
    </location>
</feature>
<dbReference type="EMBL" id="BMPI01000010">
    <property type="protein sequence ID" value="GGM23675.1"/>
    <property type="molecule type" value="Genomic_DNA"/>
</dbReference>
<protein>
    <submittedName>
        <fullName evidence="2">Uncharacterized protein</fullName>
    </submittedName>
</protein>
<keyword evidence="3" id="KW-1185">Reference proteome</keyword>
<proteinExistence type="predicted"/>
<accession>A0A917TI91</accession>
<name>A0A917TI91_9ACTN</name>